<name>A0A0G4NZY6_PENC3</name>
<evidence type="ECO:0000313" key="2">
    <source>
        <dbReference type="Proteomes" id="UP000053732"/>
    </source>
</evidence>
<organism evidence="1 2">
    <name type="scientific">Penicillium camemberti (strain FM 013)</name>
    <dbReference type="NCBI Taxonomy" id="1429867"/>
    <lineage>
        <taxon>Eukaryota</taxon>
        <taxon>Fungi</taxon>
        <taxon>Dikarya</taxon>
        <taxon>Ascomycota</taxon>
        <taxon>Pezizomycotina</taxon>
        <taxon>Eurotiomycetes</taxon>
        <taxon>Eurotiomycetidae</taxon>
        <taxon>Eurotiales</taxon>
        <taxon>Aspergillaceae</taxon>
        <taxon>Penicillium</taxon>
    </lineage>
</organism>
<dbReference type="Proteomes" id="UP000053732">
    <property type="component" value="Unassembled WGS sequence"/>
</dbReference>
<protein>
    <submittedName>
        <fullName evidence="1">Str. FM013</fullName>
    </submittedName>
</protein>
<dbReference type="EMBL" id="HG793136">
    <property type="protein sequence ID" value="CRL19603.1"/>
    <property type="molecule type" value="Genomic_DNA"/>
</dbReference>
<reference evidence="1 2" key="1">
    <citation type="journal article" date="2014" name="Nat. Commun.">
        <title>Multiple recent horizontal transfers of a large genomic region in cheese making fungi.</title>
        <authorList>
            <person name="Cheeseman K."/>
            <person name="Ropars J."/>
            <person name="Renault P."/>
            <person name="Dupont J."/>
            <person name="Gouzy J."/>
            <person name="Branca A."/>
            <person name="Abraham A.L."/>
            <person name="Ceppi M."/>
            <person name="Conseiller E."/>
            <person name="Debuchy R."/>
            <person name="Malagnac F."/>
            <person name="Goarin A."/>
            <person name="Silar P."/>
            <person name="Lacoste S."/>
            <person name="Sallet E."/>
            <person name="Bensimon A."/>
            <person name="Giraud T."/>
            <person name="Brygoo Y."/>
        </authorList>
    </citation>
    <scope>NUCLEOTIDE SEQUENCE [LARGE SCALE GENOMIC DNA]</scope>
    <source>
        <strain evidence="2">FM 013</strain>
    </source>
</reference>
<proteinExistence type="predicted"/>
<dbReference type="AlphaFoldDB" id="A0A0G4NZY6"/>
<gene>
    <name evidence="1" type="ORF">PCAMFM013_S003g000394</name>
</gene>
<accession>A0A0G4NZY6</accession>
<sequence>MPLAQPDSIYRRERSYYLDILQSQINRLRTNPGRRLQVVDHLKELSQLTPGCIEASLVICDTVFHRACCNLQPLYLNAIRTLLGDSDPALGYQVADMLEAAVPAEIRNPYHYPPGW</sequence>
<evidence type="ECO:0000313" key="1">
    <source>
        <dbReference type="EMBL" id="CRL19603.1"/>
    </source>
</evidence>
<keyword evidence="2" id="KW-1185">Reference proteome</keyword>